<feature type="domain" description="Histidine-specific methyltransferase SAM-dependent" evidence="3">
    <location>
        <begin position="12"/>
        <end position="318"/>
    </location>
</feature>
<evidence type="ECO:0000256" key="2">
    <source>
        <dbReference type="ARBA" id="ARBA00022679"/>
    </source>
</evidence>
<dbReference type="EMBL" id="JACJIS010000001">
    <property type="protein sequence ID" value="MBA9073273.1"/>
    <property type="molecule type" value="Genomic_DNA"/>
</dbReference>
<dbReference type="PANTHER" id="PTHR43397:SF1">
    <property type="entry name" value="ERGOTHIONEINE BIOSYNTHESIS PROTEIN 1"/>
    <property type="match status" value="1"/>
</dbReference>
<dbReference type="Pfam" id="PF10017">
    <property type="entry name" value="Methyltransf_33"/>
    <property type="match status" value="1"/>
</dbReference>
<dbReference type="Gene3D" id="3.40.50.150">
    <property type="entry name" value="Vaccinia Virus protein VP39"/>
    <property type="match status" value="1"/>
</dbReference>
<dbReference type="InterPro" id="IPR029063">
    <property type="entry name" value="SAM-dependent_MTases_sf"/>
</dbReference>
<dbReference type="SUPFAM" id="SSF53335">
    <property type="entry name" value="S-adenosyl-L-methionine-dependent methyltransferases"/>
    <property type="match status" value="1"/>
</dbReference>
<protein>
    <submittedName>
        <fullName evidence="4">Dimethylhistidine N-methyltransferase</fullName>
    </submittedName>
</protein>
<comment type="caution">
    <text evidence="4">The sequence shown here is derived from an EMBL/GenBank/DDBJ whole genome shotgun (WGS) entry which is preliminary data.</text>
</comment>
<keyword evidence="2" id="KW-0808">Transferase</keyword>
<evidence type="ECO:0000313" key="4">
    <source>
        <dbReference type="EMBL" id="MBA9073273.1"/>
    </source>
</evidence>
<accession>A0ABR6DNK8</accession>
<proteinExistence type="predicted"/>
<dbReference type="PIRSF" id="PIRSF018005">
    <property type="entry name" value="UCP018005"/>
    <property type="match status" value="1"/>
</dbReference>
<reference evidence="4 5" key="1">
    <citation type="submission" date="2020-08" db="EMBL/GenBank/DDBJ databases">
        <title>Genomic Encyclopedia of Type Strains, Phase IV (KMG-IV): sequencing the most valuable type-strain genomes for metagenomic binning, comparative biology and taxonomic classification.</title>
        <authorList>
            <person name="Goeker M."/>
        </authorList>
    </citation>
    <scope>NUCLEOTIDE SEQUENCE [LARGE SCALE GENOMIC DNA]</scope>
    <source>
        <strain evidence="4 5">DSM 100397</strain>
    </source>
</reference>
<evidence type="ECO:0000256" key="1">
    <source>
        <dbReference type="ARBA" id="ARBA00022603"/>
    </source>
</evidence>
<keyword evidence="5" id="KW-1185">Reference proteome</keyword>
<dbReference type="PANTHER" id="PTHR43397">
    <property type="entry name" value="ERGOTHIONEINE BIOSYNTHESIS PROTEIN 1"/>
    <property type="match status" value="1"/>
</dbReference>
<keyword evidence="1" id="KW-0489">Methyltransferase</keyword>
<evidence type="ECO:0000313" key="5">
    <source>
        <dbReference type="Proteomes" id="UP000555003"/>
    </source>
</evidence>
<dbReference type="RefSeq" id="WP_182493064.1">
    <property type="nucleotide sequence ID" value="NZ_JACJIS010000001.1"/>
</dbReference>
<dbReference type="InterPro" id="IPR019257">
    <property type="entry name" value="MeTrfase_dom"/>
</dbReference>
<dbReference type="InterPro" id="IPR017804">
    <property type="entry name" value="MeTrfase_EgtD-like"/>
</dbReference>
<organism evidence="4 5">
    <name type="scientific">Flavobacterium gossypii</name>
    <dbReference type="NCBI Taxonomy" id="1646119"/>
    <lineage>
        <taxon>Bacteria</taxon>
        <taxon>Pseudomonadati</taxon>
        <taxon>Bacteroidota</taxon>
        <taxon>Flavobacteriia</taxon>
        <taxon>Flavobacteriales</taxon>
        <taxon>Flavobacteriaceae</taxon>
        <taxon>Flavobacterium</taxon>
    </lineage>
</organism>
<dbReference type="InterPro" id="IPR051128">
    <property type="entry name" value="EgtD_Methyltrsf_superfamily"/>
</dbReference>
<name>A0ABR6DNK8_9FLAO</name>
<gene>
    <name evidence="4" type="ORF">GGR22_001399</name>
</gene>
<dbReference type="Proteomes" id="UP000555003">
    <property type="component" value="Unassembled WGS sequence"/>
</dbReference>
<sequence length="319" mass="37230">MNTTPQIYTTAFAEDVLEGLIAKKKHLSSKYFYDDNGSHIFQQIMKMPEYYPTNCEFEILSEQSEQILERLEFKGKFNIVEFGSGDGTKTKQLLQAFLNKNADFTYMPIDISEEAILILEENIRTSLPGIKMQSKIGDYFEVIKDISKENTPNLFLFLGGNIGNYKKEDAFDLLQKFASGMKKGDKLLLGIDLQKSPRIIQKAYDDPHGITKAFNINLLHRINRELDADIDVSQFDFYCHYNPENGEVNSYLYSLTKQRFYSRVLNKSFTFQKDETIWTELSKKYSFIEIEELSEQLDFKVLENFLDSKQYFTDSLWEK</sequence>
<evidence type="ECO:0000259" key="3">
    <source>
        <dbReference type="Pfam" id="PF10017"/>
    </source>
</evidence>